<protein>
    <submittedName>
        <fullName evidence="1">Type VI secretion system tip protein VgrG</fullName>
    </submittedName>
</protein>
<evidence type="ECO:0000313" key="1">
    <source>
        <dbReference type="EMBL" id="MFG6447420.1"/>
    </source>
</evidence>
<dbReference type="Proteomes" id="UP001606099">
    <property type="component" value="Unassembled WGS sequence"/>
</dbReference>
<dbReference type="SUPFAM" id="SSF69279">
    <property type="entry name" value="Phage tail proteins"/>
    <property type="match status" value="1"/>
</dbReference>
<name>A0ABW7FSW3_9BURK</name>
<sequence length="93" mass="9838">MTPRTLTLQSPAMPSLLGTAALLPRRLHGHESLGQLYRYTVELATPDNPLISELMAANVPFKELVGKEVSLQLELEGRGSFVAGLLGGAAVGV</sequence>
<organism evidence="1 2">
    <name type="scientific">Roseateles rivi</name>
    <dbReference type="NCBI Taxonomy" id="3299028"/>
    <lineage>
        <taxon>Bacteria</taxon>
        <taxon>Pseudomonadati</taxon>
        <taxon>Pseudomonadota</taxon>
        <taxon>Betaproteobacteria</taxon>
        <taxon>Burkholderiales</taxon>
        <taxon>Sphaerotilaceae</taxon>
        <taxon>Roseateles</taxon>
    </lineage>
</organism>
<comment type="caution">
    <text evidence="1">The sequence shown here is derived from an EMBL/GenBank/DDBJ whole genome shotgun (WGS) entry which is preliminary data.</text>
</comment>
<accession>A0ABW7FSW3</accession>
<gene>
    <name evidence="1" type="ORF">ACG0Z6_04080</name>
</gene>
<feature type="non-terminal residue" evidence="1">
    <location>
        <position position="93"/>
    </location>
</feature>
<reference evidence="1 2" key="1">
    <citation type="submission" date="2024-08" db="EMBL/GenBank/DDBJ databases">
        <authorList>
            <person name="Lu H."/>
        </authorList>
    </citation>
    <scope>NUCLEOTIDE SEQUENCE [LARGE SCALE GENOMIC DNA]</scope>
    <source>
        <strain evidence="1 2">BYS180W</strain>
    </source>
</reference>
<dbReference type="EMBL" id="JBIGHZ010000002">
    <property type="protein sequence ID" value="MFG6447420.1"/>
    <property type="molecule type" value="Genomic_DNA"/>
</dbReference>
<keyword evidence="2" id="KW-1185">Reference proteome</keyword>
<evidence type="ECO:0000313" key="2">
    <source>
        <dbReference type="Proteomes" id="UP001606099"/>
    </source>
</evidence>
<dbReference type="Gene3D" id="2.30.110.50">
    <property type="match status" value="1"/>
</dbReference>
<proteinExistence type="predicted"/>